<organism evidence="1">
    <name type="scientific">viral metagenome</name>
    <dbReference type="NCBI Taxonomy" id="1070528"/>
    <lineage>
        <taxon>unclassified sequences</taxon>
        <taxon>metagenomes</taxon>
        <taxon>organismal metagenomes</taxon>
    </lineage>
</organism>
<proteinExistence type="predicted"/>
<dbReference type="EMBL" id="MN739271">
    <property type="protein sequence ID" value="QHS96443.1"/>
    <property type="molecule type" value="Genomic_DNA"/>
</dbReference>
<sequence length="133" mass="15844">MACWATDIDSMYLLSSGDSLGDIAHGWWMGYHKHSEYENDFNEVHRKMLNELEELFGSSNENEDWEKLYQILRDFVWHIISKCNCKNDYDIVSEEILSWIEGHSEKSGEKYEFIVGHTTSLLRFVENRKTRWV</sequence>
<dbReference type="AlphaFoldDB" id="A0A6C0BYT8"/>
<name>A0A6C0BYT8_9ZZZZ</name>
<reference evidence="1" key="1">
    <citation type="journal article" date="2020" name="Nature">
        <title>Giant virus diversity and host interactions through global metagenomics.</title>
        <authorList>
            <person name="Schulz F."/>
            <person name="Roux S."/>
            <person name="Paez-Espino D."/>
            <person name="Jungbluth S."/>
            <person name="Walsh D.A."/>
            <person name="Denef V.J."/>
            <person name="McMahon K.D."/>
            <person name="Konstantinidis K.T."/>
            <person name="Eloe-Fadrosh E.A."/>
            <person name="Kyrpides N.C."/>
            <person name="Woyke T."/>
        </authorList>
    </citation>
    <scope>NUCLEOTIDE SEQUENCE</scope>
    <source>
        <strain evidence="1">GVMAG-M-3300020166-18</strain>
    </source>
</reference>
<protein>
    <submittedName>
        <fullName evidence="1">Uncharacterized protein</fullName>
    </submittedName>
</protein>
<accession>A0A6C0BYT8</accession>
<evidence type="ECO:0000313" key="1">
    <source>
        <dbReference type="EMBL" id="QHS96443.1"/>
    </source>
</evidence>